<dbReference type="AlphaFoldDB" id="A0A167P6E2"/>
<dbReference type="PANTHER" id="PTHR43539:SF68">
    <property type="entry name" value="FLAVIN-BINDING MONOOXYGENASE-LIKE PROTEIN (AFU_ORTHOLOGUE AFUA_4G09220)"/>
    <property type="match status" value="1"/>
</dbReference>
<dbReference type="STRING" id="1330018.A0A167P6E2"/>
<dbReference type="InterPro" id="IPR036188">
    <property type="entry name" value="FAD/NAD-bd_sf"/>
</dbReference>
<keyword evidence="3" id="KW-1185">Reference proteome</keyword>
<keyword evidence="1" id="KW-0560">Oxidoreductase</keyword>
<dbReference type="Pfam" id="PF13738">
    <property type="entry name" value="Pyr_redox_3"/>
    <property type="match status" value="1"/>
</dbReference>
<name>A0A167P6E2_CALVF</name>
<dbReference type="PRINTS" id="PR00411">
    <property type="entry name" value="PNDRDTASEI"/>
</dbReference>
<keyword evidence="2" id="KW-0503">Monooxygenase</keyword>
<dbReference type="SUPFAM" id="SSF51905">
    <property type="entry name" value="FAD/NAD(P)-binding domain"/>
    <property type="match status" value="2"/>
</dbReference>
<gene>
    <name evidence="2" type="ORF">CALVIDRAFT_561923</name>
</gene>
<evidence type="ECO:0000313" key="3">
    <source>
        <dbReference type="Proteomes" id="UP000076738"/>
    </source>
</evidence>
<dbReference type="GO" id="GO:0004497">
    <property type="term" value="F:monooxygenase activity"/>
    <property type="evidence" value="ECO:0007669"/>
    <property type="project" value="UniProtKB-KW"/>
</dbReference>
<reference evidence="2 3" key="1">
    <citation type="journal article" date="2016" name="Mol. Biol. Evol.">
        <title>Comparative Genomics of Early-Diverging Mushroom-Forming Fungi Provides Insights into the Origins of Lignocellulose Decay Capabilities.</title>
        <authorList>
            <person name="Nagy L.G."/>
            <person name="Riley R."/>
            <person name="Tritt A."/>
            <person name="Adam C."/>
            <person name="Daum C."/>
            <person name="Floudas D."/>
            <person name="Sun H."/>
            <person name="Yadav J.S."/>
            <person name="Pangilinan J."/>
            <person name="Larsson K.H."/>
            <person name="Matsuura K."/>
            <person name="Barry K."/>
            <person name="Labutti K."/>
            <person name="Kuo R."/>
            <person name="Ohm R.A."/>
            <person name="Bhattacharya S.S."/>
            <person name="Shirouzu T."/>
            <person name="Yoshinaga Y."/>
            <person name="Martin F.M."/>
            <person name="Grigoriev I.V."/>
            <person name="Hibbett D.S."/>
        </authorList>
    </citation>
    <scope>NUCLEOTIDE SEQUENCE [LARGE SCALE GENOMIC DNA]</scope>
    <source>
        <strain evidence="2 3">TUFC12733</strain>
    </source>
</reference>
<dbReference type="OrthoDB" id="74360at2759"/>
<dbReference type="InterPro" id="IPR050982">
    <property type="entry name" value="Auxin_biosynth/cation_transpt"/>
</dbReference>
<organism evidence="2 3">
    <name type="scientific">Calocera viscosa (strain TUFC12733)</name>
    <dbReference type="NCBI Taxonomy" id="1330018"/>
    <lineage>
        <taxon>Eukaryota</taxon>
        <taxon>Fungi</taxon>
        <taxon>Dikarya</taxon>
        <taxon>Basidiomycota</taxon>
        <taxon>Agaricomycotina</taxon>
        <taxon>Dacrymycetes</taxon>
        <taxon>Dacrymycetales</taxon>
        <taxon>Dacrymycetaceae</taxon>
        <taxon>Calocera</taxon>
    </lineage>
</organism>
<dbReference type="Gene3D" id="3.50.50.60">
    <property type="entry name" value="FAD/NAD(P)-binding domain"/>
    <property type="match status" value="1"/>
</dbReference>
<dbReference type="PANTHER" id="PTHR43539">
    <property type="entry name" value="FLAVIN-BINDING MONOOXYGENASE-LIKE PROTEIN (AFU_ORTHOLOGUE AFUA_4G09220)"/>
    <property type="match status" value="1"/>
</dbReference>
<protein>
    <submittedName>
        <fullName evidence="2">Dimethylaniline monooxygenase</fullName>
    </submittedName>
</protein>
<accession>A0A167P6E2</accession>
<proteinExistence type="predicted"/>
<dbReference type="Proteomes" id="UP000076738">
    <property type="component" value="Unassembled WGS sequence"/>
</dbReference>
<evidence type="ECO:0000313" key="2">
    <source>
        <dbReference type="EMBL" id="KZO98462.1"/>
    </source>
</evidence>
<dbReference type="EMBL" id="KV417275">
    <property type="protein sequence ID" value="KZO98462.1"/>
    <property type="molecule type" value="Genomic_DNA"/>
</dbReference>
<evidence type="ECO:0000256" key="1">
    <source>
        <dbReference type="ARBA" id="ARBA00023002"/>
    </source>
</evidence>
<sequence>MARFTPVPLPVLAEPLDIASLDTKSISNDWLSRFSSALKADSEAESSISSLFVTTCDPWWKDHLALTWAQRTARSAPSIDQLFGKAIELRHPVDFELVFSTAMPMGPHLSIVQAMFTFMTNVAKCSGIVKLVPEDGMWKAWALFTKMDDVTGYERDLARLDVPDKITDVPTEVNVLIFGAGQAGLQVAANLRALGLSTLVVERGARVGDHWRGRYDSLRLHLSKFYSQLAYRPWPEDFPFYASLYDIADRLEDYSRTTHLNVLTSSRAMQAAYDEVAQKWSVDIMSHDGELRTIEAGQVVFATGVNGAIPSVPYITGKEDYKGMAIHSSIYRDASDWKGKRAIVIGTASSGHDIAHDLCTGGAEVTLIQRTPTMVLALEDVQALYARVFRADGPPLEVADIMWESTPIPISRTFSKMTLGSDAVLAKHEGLRKAGFMVAETDPLHAVYNRGGGHYIDVGASALIIDGKIKMKAGVPITSFTPTGLSFEDGTTLDADVVVFATGYNLQSMSETARQIVGEEIGRKLKDVWGLDGESHLRGMHRNSGHPRLWYAGGDLGMSRYYAKILALQVLATEKGLLTDRLED</sequence>
<dbReference type="GO" id="GO:0050660">
    <property type="term" value="F:flavin adenine dinucleotide binding"/>
    <property type="evidence" value="ECO:0007669"/>
    <property type="project" value="TreeGrafter"/>
</dbReference>